<keyword evidence="4 15" id="KW-0963">Cytoplasm</keyword>
<evidence type="ECO:0000256" key="15">
    <source>
        <dbReference type="HAMAP-Rule" id="MF_00283"/>
    </source>
</evidence>
<evidence type="ECO:0000256" key="12">
    <source>
        <dbReference type="ARBA" id="ARBA00022917"/>
    </source>
</evidence>
<dbReference type="InterPro" id="IPR004532">
    <property type="entry name" value="Phe-tRNA-ligase_IIc_bsu_bact"/>
</dbReference>
<dbReference type="PROSITE" id="PS51447">
    <property type="entry name" value="FDX_ACB"/>
    <property type="match status" value="1"/>
</dbReference>
<dbReference type="RefSeq" id="WP_354636137.1">
    <property type="nucleotide sequence ID" value="NZ_CP159837.1"/>
</dbReference>
<keyword evidence="7 15" id="KW-0479">Metal-binding</keyword>
<dbReference type="Gene3D" id="3.30.56.10">
    <property type="match status" value="2"/>
</dbReference>
<dbReference type="CDD" id="cd02796">
    <property type="entry name" value="tRNA_bind_bactPheRS"/>
    <property type="match status" value="1"/>
</dbReference>
<dbReference type="PANTHER" id="PTHR10947:SF0">
    <property type="entry name" value="PHENYLALANINE--TRNA LIGASE BETA SUBUNIT"/>
    <property type="match status" value="1"/>
</dbReference>
<dbReference type="Gene3D" id="3.50.40.10">
    <property type="entry name" value="Phenylalanyl-trna Synthetase, Chain B, domain 3"/>
    <property type="match status" value="1"/>
</dbReference>
<keyword evidence="10 15" id="KW-0460">Magnesium</keyword>
<evidence type="ECO:0000259" key="19">
    <source>
        <dbReference type="PROSITE" id="PS51483"/>
    </source>
</evidence>
<dbReference type="Pfam" id="PF03484">
    <property type="entry name" value="B5"/>
    <property type="match status" value="1"/>
</dbReference>
<evidence type="ECO:0000256" key="5">
    <source>
        <dbReference type="ARBA" id="ARBA00022555"/>
    </source>
</evidence>
<keyword evidence="12 15" id="KW-0648">Protein biosynthesis</keyword>
<feature type="domain" description="TRNA-binding" evidence="17">
    <location>
        <begin position="39"/>
        <end position="150"/>
    </location>
</feature>
<evidence type="ECO:0000256" key="10">
    <source>
        <dbReference type="ARBA" id="ARBA00022842"/>
    </source>
</evidence>
<dbReference type="InterPro" id="IPR020825">
    <property type="entry name" value="Phe-tRNA_synthase-like_B3/B4"/>
</dbReference>
<dbReference type="InterPro" id="IPR002547">
    <property type="entry name" value="tRNA-bd_dom"/>
</dbReference>
<evidence type="ECO:0000256" key="3">
    <source>
        <dbReference type="ARBA" id="ARBA00011209"/>
    </source>
</evidence>
<dbReference type="InterPro" id="IPR005121">
    <property type="entry name" value="Fdx_antiC-bd"/>
</dbReference>
<dbReference type="SUPFAM" id="SSF50249">
    <property type="entry name" value="Nucleic acid-binding proteins"/>
    <property type="match status" value="1"/>
</dbReference>
<evidence type="ECO:0000256" key="9">
    <source>
        <dbReference type="ARBA" id="ARBA00022840"/>
    </source>
</evidence>
<feature type="binding site" evidence="15">
    <location>
        <position position="488"/>
    </location>
    <ligand>
        <name>Mg(2+)</name>
        <dbReference type="ChEBI" id="CHEBI:18420"/>
        <note>shared with alpha subunit</note>
    </ligand>
</feature>
<dbReference type="Gene3D" id="3.30.70.380">
    <property type="entry name" value="Ferrodoxin-fold anticodon-binding domain"/>
    <property type="match status" value="1"/>
</dbReference>
<evidence type="ECO:0000256" key="2">
    <source>
        <dbReference type="ARBA" id="ARBA00008653"/>
    </source>
</evidence>
<dbReference type="InterPro" id="IPR045864">
    <property type="entry name" value="aa-tRNA-synth_II/BPL/LPL"/>
</dbReference>
<dbReference type="CDD" id="cd00769">
    <property type="entry name" value="PheRS_beta_core"/>
    <property type="match status" value="1"/>
</dbReference>
<feature type="binding site" evidence="15">
    <location>
        <position position="487"/>
    </location>
    <ligand>
        <name>Mg(2+)</name>
        <dbReference type="ChEBI" id="CHEBI:18420"/>
        <note>shared with alpha subunit</note>
    </ligand>
</feature>
<evidence type="ECO:0000256" key="1">
    <source>
        <dbReference type="ARBA" id="ARBA00004496"/>
    </source>
</evidence>
<keyword evidence="8 15" id="KW-0547">Nucleotide-binding</keyword>
<proteinExistence type="inferred from homology"/>
<dbReference type="SUPFAM" id="SSF54991">
    <property type="entry name" value="Anticodon-binding domain of PheRS"/>
    <property type="match status" value="1"/>
</dbReference>
<dbReference type="NCBIfam" id="TIGR00472">
    <property type="entry name" value="pheT_bact"/>
    <property type="match status" value="1"/>
</dbReference>
<dbReference type="NCBIfam" id="NF045760">
    <property type="entry name" value="YtpR"/>
    <property type="match status" value="1"/>
</dbReference>
<comment type="subcellular location">
    <subcellularLocation>
        <location evidence="1 15">Cytoplasm</location>
    </subcellularLocation>
</comment>
<comment type="subunit">
    <text evidence="3 15">Tetramer of two alpha and two beta subunits.</text>
</comment>
<dbReference type="InterPro" id="IPR033714">
    <property type="entry name" value="tRNA_bind_bactPheRS"/>
</dbReference>
<dbReference type="GO" id="GO:0009328">
    <property type="term" value="C:phenylalanine-tRNA ligase complex"/>
    <property type="evidence" value="ECO:0007669"/>
    <property type="project" value="TreeGrafter"/>
</dbReference>
<evidence type="ECO:0000313" key="20">
    <source>
        <dbReference type="EMBL" id="XCM39380.1"/>
    </source>
</evidence>
<dbReference type="Gene3D" id="3.30.930.10">
    <property type="entry name" value="Bira Bifunctional Protein, Domain 2"/>
    <property type="match status" value="1"/>
</dbReference>
<evidence type="ECO:0000256" key="13">
    <source>
        <dbReference type="ARBA" id="ARBA00023146"/>
    </source>
</evidence>
<dbReference type="GO" id="GO:0005524">
    <property type="term" value="F:ATP binding"/>
    <property type="evidence" value="ECO:0007669"/>
    <property type="project" value="UniProtKB-UniRule"/>
</dbReference>
<evidence type="ECO:0000259" key="18">
    <source>
        <dbReference type="PROSITE" id="PS51447"/>
    </source>
</evidence>
<dbReference type="GO" id="GO:0000049">
    <property type="term" value="F:tRNA binding"/>
    <property type="evidence" value="ECO:0007669"/>
    <property type="project" value="UniProtKB-UniRule"/>
</dbReference>
<keyword evidence="13 15" id="KW-0030">Aminoacyl-tRNA synthetase</keyword>
<dbReference type="GO" id="GO:0004826">
    <property type="term" value="F:phenylalanine-tRNA ligase activity"/>
    <property type="evidence" value="ECO:0007669"/>
    <property type="project" value="UniProtKB-UniRule"/>
</dbReference>
<feature type="binding site" evidence="15">
    <location>
        <position position="478"/>
    </location>
    <ligand>
        <name>Mg(2+)</name>
        <dbReference type="ChEBI" id="CHEBI:18420"/>
        <note>shared with alpha subunit</note>
    </ligand>
</feature>
<dbReference type="InterPro" id="IPR045060">
    <property type="entry name" value="Phe-tRNA-ligase_IIc_bsu"/>
</dbReference>
<dbReference type="FunFam" id="2.40.50.140:FF:000045">
    <property type="entry name" value="Phenylalanine--tRNA ligase beta subunit"/>
    <property type="match status" value="1"/>
</dbReference>
<dbReference type="InterPro" id="IPR036690">
    <property type="entry name" value="Fdx_antiC-bd_sf"/>
</dbReference>
<evidence type="ECO:0000256" key="6">
    <source>
        <dbReference type="ARBA" id="ARBA00022598"/>
    </source>
</evidence>
<dbReference type="Pfam" id="PF17759">
    <property type="entry name" value="tRNA_synthFbeta"/>
    <property type="match status" value="1"/>
</dbReference>
<dbReference type="GO" id="GO:0000287">
    <property type="term" value="F:magnesium ion binding"/>
    <property type="evidence" value="ECO:0007669"/>
    <property type="project" value="UniProtKB-UniRule"/>
</dbReference>
<dbReference type="GO" id="GO:0006432">
    <property type="term" value="P:phenylalanyl-tRNA aminoacylation"/>
    <property type="evidence" value="ECO:0007669"/>
    <property type="project" value="UniProtKB-UniRule"/>
</dbReference>
<evidence type="ECO:0000256" key="16">
    <source>
        <dbReference type="PROSITE-ProRule" id="PRU00209"/>
    </source>
</evidence>
<feature type="domain" description="FDX-ACB" evidence="18">
    <location>
        <begin position="738"/>
        <end position="831"/>
    </location>
</feature>
<dbReference type="InterPro" id="IPR005146">
    <property type="entry name" value="B3/B4_tRNA-bd"/>
</dbReference>
<dbReference type="EMBL" id="CP159837">
    <property type="protein sequence ID" value="XCM39380.1"/>
    <property type="molecule type" value="Genomic_DNA"/>
</dbReference>
<dbReference type="InterPro" id="IPR041616">
    <property type="entry name" value="PheRS_beta_core"/>
</dbReference>
<sequence length="832" mass="90819">MWISIKWLRELVDINQSPEELAETLTMAGFEVEEIENRASWADGVVVGKVLKRDRHPDADKLSVCTVDVGAEEPLNIVCGAQNVRADIYVPVATVGTYLPKVNLTIKPAKLRGVPSSGMICSLAELGLAKESEGIHIFSGDNLQVGSDARPLLGLDDVLLDLTATANRADALSMVGVAREVAALTGATVRLPKAKTVSVVKPAGPSLKLNIQESQGCPAYIGTLISGVKIGPSPAWLQQRLEGSRIRPINNVVDVTNYVLLEWGQPLHAFDADKLKAVAGGDRLTVGVRFAQPGETMKTLDSQNRQLQAETLLITANDRPVALGGVMGGESTEVDGETQNILLEAALFDSATIRRSARSQGLRSESSNRYERGVNQAGVEEACRRAIALILELAGGEAMGQEMVDKRTGLTPQPIDLRLDRVNQVLGPTKAELNALKGTGSLQPNDIERILNALGCQISPTKQKNVWSVTVPPYRAKDLEREIDLIEEIARLYGYDNFCETLPSKTAAGGLSVEQQTLRNLRAAFRGAGLTELMHYSLVKPGETNQIELANPLFAEYSALRTQMLSGLIDAFQQNQDQGNGALNGFEIGQIFWKEGEALKEKEAIAGIMGGDPTVNRWVRSGKEQRITWYEAKGLLDSIFERMGIGVEYRPWGKEIAKGQSDGEATALCAEFASATLHPGRTASLWLWGKCLGVFGQLHPQLRQQRELIDEVYIFQLDLGLLVQAASKNTIQKFAAYSTFPASDRDLAFFSPVDLSVADLQKVMLKAGGKLLESVQLFDEYQGKNVPEGQRSLAFRLVYRVGDRTLTDQDIEPIHNKVRDALVKQFNLTLRS</sequence>
<feature type="domain" description="B5" evidence="19">
    <location>
        <begin position="410"/>
        <end position="500"/>
    </location>
</feature>
<dbReference type="PROSITE" id="PS50886">
    <property type="entry name" value="TRBD"/>
    <property type="match status" value="1"/>
</dbReference>
<dbReference type="Pfam" id="PF01588">
    <property type="entry name" value="tRNA_bind"/>
    <property type="match status" value="1"/>
</dbReference>
<dbReference type="PROSITE" id="PS51483">
    <property type="entry name" value="B5"/>
    <property type="match status" value="1"/>
</dbReference>
<evidence type="ECO:0000256" key="11">
    <source>
        <dbReference type="ARBA" id="ARBA00022884"/>
    </source>
</evidence>
<keyword evidence="6 15" id="KW-0436">Ligase</keyword>
<dbReference type="FunFam" id="3.50.40.10:FF:000001">
    <property type="entry name" value="Phenylalanine--tRNA ligase beta subunit"/>
    <property type="match status" value="1"/>
</dbReference>
<keyword evidence="11 16" id="KW-0694">RNA-binding</keyword>
<gene>
    <name evidence="15 20" type="primary">pheT</name>
    <name evidence="20" type="ORF">ABWT76_002303</name>
</gene>
<protein>
    <recommendedName>
        <fullName evidence="15">Phenylalanine--tRNA ligase beta subunit</fullName>
        <ecNumber evidence="15">6.1.1.20</ecNumber>
    </recommendedName>
    <alternativeName>
        <fullName evidence="15">Phenylalanyl-tRNA synthetase beta subunit</fullName>
        <shortName evidence="15">PheRS</shortName>
    </alternativeName>
</protein>
<dbReference type="SUPFAM" id="SSF56037">
    <property type="entry name" value="PheT/TilS domain"/>
    <property type="match status" value="1"/>
</dbReference>
<dbReference type="FunFam" id="3.30.70.380:FF:000001">
    <property type="entry name" value="Phenylalanine--tRNA ligase beta subunit"/>
    <property type="match status" value="1"/>
</dbReference>
<evidence type="ECO:0000256" key="14">
    <source>
        <dbReference type="ARBA" id="ARBA00049255"/>
    </source>
</evidence>
<dbReference type="InterPro" id="IPR005147">
    <property type="entry name" value="tRNA_synthase_B5-dom"/>
</dbReference>
<dbReference type="AlphaFoldDB" id="A0AAU8JKJ4"/>
<dbReference type="SUPFAM" id="SSF55681">
    <property type="entry name" value="Class II aaRS and biotin synthetases"/>
    <property type="match status" value="1"/>
</dbReference>
<name>A0AAU8JKJ4_9CYAN</name>
<dbReference type="SMART" id="SM00874">
    <property type="entry name" value="B5"/>
    <property type="match status" value="1"/>
</dbReference>
<evidence type="ECO:0000256" key="8">
    <source>
        <dbReference type="ARBA" id="ARBA00022741"/>
    </source>
</evidence>
<dbReference type="InterPro" id="IPR012340">
    <property type="entry name" value="NA-bd_OB-fold"/>
</dbReference>
<comment type="cofactor">
    <cofactor evidence="15">
        <name>Mg(2+)</name>
        <dbReference type="ChEBI" id="CHEBI:18420"/>
    </cofactor>
    <text evidence="15">Binds 2 magnesium ions per tetramer.</text>
</comment>
<dbReference type="PANTHER" id="PTHR10947">
    <property type="entry name" value="PHENYLALANYL-TRNA SYNTHETASE BETA CHAIN AND LEUCINE-RICH REPEAT-CONTAINING PROTEIN 47"/>
    <property type="match status" value="1"/>
</dbReference>
<keyword evidence="9 15" id="KW-0067">ATP-binding</keyword>
<comment type="similarity">
    <text evidence="2 15">Belongs to the phenylalanyl-tRNA synthetase beta subunit family. Type 1 subfamily.</text>
</comment>
<dbReference type="EC" id="6.1.1.20" evidence="15"/>
<dbReference type="InterPro" id="IPR009061">
    <property type="entry name" value="DNA-bd_dom_put_sf"/>
</dbReference>
<evidence type="ECO:0000256" key="7">
    <source>
        <dbReference type="ARBA" id="ARBA00022723"/>
    </source>
</evidence>
<dbReference type="SMART" id="SM00873">
    <property type="entry name" value="B3_4"/>
    <property type="match status" value="1"/>
</dbReference>
<dbReference type="Pfam" id="PF03483">
    <property type="entry name" value="B3_4"/>
    <property type="match status" value="1"/>
</dbReference>
<evidence type="ECO:0000256" key="4">
    <source>
        <dbReference type="ARBA" id="ARBA00022490"/>
    </source>
</evidence>
<keyword evidence="5 16" id="KW-0820">tRNA-binding</keyword>
<feature type="binding site" evidence="15">
    <location>
        <position position="484"/>
    </location>
    <ligand>
        <name>Mg(2+)</name>
        <dbReference type="ChEBI" id="CHEBI:18420"/>
        <note>shared with alpha subunit</note>
    </ligand>
</feature>
<accession>A0AAU8JKJ4</accession>
<reference evidence="20" key="1">
    <citation type="submission" date="2024-07" db="EMBL/GenBank/DDBJ databases">
        <authorList>
            <person name="Kim Y.J."/>
            <person name="Jeong J.Y."/>
        </authorList>
    </citation>
    <scope>NUCLEOTIDE SEQUENCE</scope>
    <source>
        <strain evidence="20">GIHE-MW2</strain>
    </source>
</reference>
<evidence type="ECO:0000259" key="17">
    <source>
        <dbReference type="PROSITE" id="PS50886"/>
    </source>
</evidence>
<comment type="catalytic activity">
    <reaction evidence="14 15">
        <text>tRNA(Phe) + L-phenylalanine + ATP = L-phenylalanyl-tRNA(Phe) + AMP + diphosphate + H(+)</text>
        <dbReference type="Rhea" id="RHEA:19413"/>
        <dbReference type="Rhea" id="RHEA-COMP:9668"/>
        <dbReference type="Rhea" id="RHEA-COMP:9699"/>
        <dbReference type="ChEBI" id="CHEBI:15378"/>
        <dbReference type="ChEBI" id="CHEBI:30616"/>
        <dbReference type="ChEBI" id="CHEBI:33019"/>
        <dbReference type="ChEBI" id="CHEBI:58095"/>
        <dbReference type="ChEBI" id="CHEBI:78442"/>
        <dbReference type="ChEBI" id="CHEBI:78531"/>
        <dbReference type="ChEBI" id="CHEBI:456215"/>
        <dbReference type="EC" id="6.1.1.20"/>
    </reaction>
</comment>
<organism evidence="20">
    <name type="scientific">Planktothricoides raciborskii GIHE-MW2</name>
    <dbReference type="NCBI Taxonomy" id="2792601"/>
    <lineage>
        <taxon>Bacteria</taxon>
        <taxon>Bacillati</taxon>
        <taxon>Cyanobacteriota</taxon>
        <taxon>Cyanophyceae</taxon>
        <taxon>Oscillatoriophycideae</taxon>
        <taxon>Oscillatoriales</taxon>
        <taxon>Oscillatoriaceae</taxon>
        <taxon>Planktothricoides</taxon>
    </lineage>
</organism>
<dbReference type="SMART" id="SM00896">
    <property type="entry name" value="FDX-ACB"/>
    <property type="match status" value="1"/>
</dbReference>
<dbReference type="Gene3D" id="2.40.50.140">
    <property type="entry name" value="Nucleic acid-binding proteins"/>
    <property type="match status" value="1"/>
</dbReference>
<dbReference type="Pfam" id="PF03147">
    <property type="entry name" value="FDX-ACB"/>
    <property type="match status" value="1"/>
</dbReference>
<dbReference type="HAMAP" id="MF_00283">
    <property type="entry name" value="Phe_tRNA_synth_beta1"/>
    <property type="match status" value="1"/>
</dbReference>
<dbReference type="SUPFAM" id="SSF46955">
    <property type="entry name" value="Putative DNA-binding domain"/>
    <property type="match status" value="1"/>
</dbReference>